<comment type="subcellular location">
    <subcellularLocation>
        <location evidence="1">Membrane</location>
        <topology evidence="1">Multi-pass membrane protein</topology>
    </subcellularLocation>
</comment>
<name>A0A6P2D2G3_9BACT</name>
<dbReference type="Pfam" id="PF10520">
    <property type="entry name" value="Lipid_desat"/>
    <property type="match status" value="1"/>
</dbReference>
<organism evidence="8 9">
    <name type="scientific">Gemmata massiliana</name>
    <dbReference type="NCBI Taxonomy" id="1210884"/>
    <lineage>
        <taxon>Bacteria</taxon>
        <taxon>Pseudomonadati</taxon>
        <taxon>Planctomycetota</taxon>
        <taxon>Planctomycetia</taxon>
        <taxon>Gemmatales</taxon>
        <taxon>Gemmataceae</taxon>
        <taxon>Gemmata</taxon>
    </lineage>
</organism>
<evidence type="ECO:0000259" key="7">
    <source>
        <dbReference type="Pfam" id="PF10520"/>
    </source>
</evidence>
<feature type="transmembrane region" description="Helical" evidence="6">
    <location>
        <begin position="20"/>
        <end position="40"/>
    </location>
</feature>
<proteinExistence type="inferred from homology"/>
<gene>
    <name evidence="8" type="ORF">SOIL9_21960</name>
</gene>
<dbReference type="RefSeq" id="WP_162669923.1">
    <property type="nucleotide sequence ID" value="NZ_LR593886.1"/>
</dbReference>
<dbReference type="PANTHER" id="PTHR48177:SF1">
    <property type="entry name" value="PLASMANYLETHANOLAMINE DESATURASE 1"/>
    <property type="match status" value="1"/>
</dbReference>
<evidence type="ECO:0000256" key="6">
    <source>
        <dbReference type="SAM" id="Phobius"/>
    </source>
</evidence>
<keyword evidence="5 6" id="KW-0472">Membrane</keyword>
<evidence type="ECO:0000313" key="9">
    <source>
        <dbReference type="Proteomes" id="UP000464178"/>
    </source>
</evidence>
<dbReference type="Proteomes" id="UP000464178">
    <property type="component" value="Chromosome"/>
</dbReference>
<evidence type="ECO:0000313" key="8">
    <source>
        <dbReference type="EMBL" id="VTR95518.1"/>
    </source>
</evidence>
<sequence length="231" mass="26231">MNTPVQPKPSAQPEFTLQPIEVVSVLGAIGLVLAHLVLFARVPEFWHWSTPLVIVLGLLGADFFATILHWAGDTWGTEATPWLGKRFLHPFRYHHARPLEMLKSHFFTTNGDTALSTLPFLLVPFVISLDTAGGRFTALFFASVGGWGMWTSQFHQWAHVKSPPRVVVWLQRHRVILSREHHLKHHKAPFATNYGITTGWCDGFLNAIRFFTALEWLVTKLTGCRPRSEFE</sequence>
<evidence type="ECO:0000256" key="5">
    <source>
        <dbReference type="ARBA" id="ARBA00023136"/>
    </source>
</evidence>
<keyword evidence="9" id="KW-1185">Reference proteome</keyword>
<evidence type="ECO:0000256" key="1">
    <source>
        <dbReference type="ARBA" id="ARBA00004141"/>
    </source>
</evidence>
<dbReference type="GO" id="GO:0016020">
    <property type="term" value="C:membrane"/>
    <property type="evidence" value="ECO:0007669"/>
    <property type="project" value="UniProtKB-SubCell"/>
</dbReference>
<dbReference type="InterPro" id="IPR052601">
    <property type="entry name" value="Plasmalogen_desaturase"/>
</dbReference>
<feature type="domain" description="Lipid desaturase" evidence="7">
    <location>
        <begin position="60"/>
        <end position="228"/>
    </location>
</feature>
<reference evidence="8 9" key="1">
    <citation type="submission" date="2019-05" db="EMBL/GenBank/DDBJ databases">
        <authorList>
            <consortium name="Science for Life Laboratories"/>
        </authorList>
    </citation>
    <scope>NUCLEOTIDE SEQUENCE [LARGE SCALE GENOMIC DNA]</scope>
    <source>
        <strain evidence="8">Soil9</strain>
    </source>
</reference>
<evidence type="ECO:0000256" key="2">
    <source>
        <dbReference type="ARBA" id="ARBA00007620"/>
    </source>
</evidence>
<feature type="transmembrane region" description="Helical" evidence="6">
    <location>
        <begin position="52"/>
        <end position="71"/>
    </location>
</feature>
<keyword evidence="4 6" id="KW-1133">Transmembrane helix</keyword>
<evidence type="ECO:0000256" key="4">
    <source>
        <dbReference type="ARBA" id="ARBA00022989"/>
    </source>
</evidence>
<protein>
    <recommendedName>
        <fullName evidence="7">Lipid desaturase domain-containing protein</fullName>
    </recommendedName>
</protein>
<comment type="similarity">
    <text evidence="2">Belongs to the fatty acid desaturase CarF family.</text>
</comment>
<dbReference type="AlphaFoldDB" id="A0A6P2D2G3"/>
<dbReference type="EMBL" id="LR593886">
    <property type="protein sequence ID" value="VTR95518.1"/>
    <property type="molecule type" value="Genomic_DNA"/>
</dbReference>
<keyword evidence="3 6" id="KW-0812">Transmembrane</keyword>
<dbReference type="KEGG" id="gms:SOIL9_21960"/>
<dbReference type="InterPro" id="IPR019547">
    <property type="entry name" value="Lipid_desat"/>
</dbReference>
<dbReference type="GO" id="GO:0016491">
    <property type="term" value="F:oxidoreductase activity"/>
    <property type="evidence" value="ECO:0007669"/>
    <property type="project" value="TreeGrafter"/>
</dbReference>
<evidence type="ECO:0000256" key="3">
    <source>
        <dbReference type="ARBA" id="ARBA00022692"/>
    </source>
</evidence>
<accession>A0A6P2D2G3</accession>
<dbReference type="PANTHER" id="PTHR48177">
    <property type="entry name" value="TRANSMEMBRANE PROTEIN 189"/>
    <property type="match status" value="1"/>
</dbReference>